<dbReference type="EMBL" id="JBHLUE010000003">
    <property type="protein sequence ID" value="MFC0563495.1"/>
    <property type="molecule type" value="Genomic_DNA"/>
</dbReference>
<dbReference type="Proteomes" id="UP001589894">
    <property type="component" value="Unassembled WGS sequence"/>
</dbReference>
<keyword evidence="1" id="KW-0812">Transmembrane</keyword>
<feature type="transmembrane region" description="Helical" evidence="1">
    <location>
        <begin position="20"/>
        <end position="37"/>
    </location>
</feature>
<evidence type="ECO:0000313" key="2">
    <source>
        <dbReference type="EMBL" id="MFC0563495.1"/>
    </source>
</evidence>
<name>A0ABV6NRT9_9ACTN</name>
<proteinExistence type="predicted"/>
<sequence>MPWTVGIATLLPHSAIARHWNIAWTGLDVAITAGLGLTTRLAARHHHRAALAATATASLMCADAWFDLCTSAAGAPLAAAAGSAAAELVVAAACLYVGLGHRSRDGTAHTGTTKIHRK</sequence>
<protein>
    <recommendedName>
        <fullName evidence="4">DUF2637 domain-containing protein</fullName>
    </recommendedName>
</protein>
<accession>A0ABV6NRT9</accession>
<keyword evidence="3" id="KW-1185">Reference proteome</keyword>
<comment type="caution">
    <text evidence="2">The sequence shown here is derived from an EMBL/GenBank/DDBJ whole genome shotgun (WGS) entry which is preliminary data.</text>
</comment>
<organism evidence="2 3">
    <name type="scientific">Plantactinospora siamensis</name>
    <dbReference type="NCBI Taxonomy" id="555372"/>
    <lineage>
        <taxon>Bacteria</taxon>
        <taxon>Bacillati</taxon>
        <taxon>Actinomycetota</taxon>
        <taxon>Actinomycetes</taxon>
        <taxon>Micromonosporales</taxon>
        <taxon>Micromonosporaceae</taxon>
        <taxon>Plantactinospora</taxon>
    </lineage>
</organism>
<feature type="transmembrane region" description="Helical" evidence="1">
    <location>
        <begin position="78"/>
        <end position="99"/>
    </location>
</feature>
<reference evidence="2 3" key="1">
    <citation type="submission" date="2024-09" db="EMBL/GenBank/DDBJ databases">
        <authorList>
            <person name="Sun Q."/>
            <person name="Mori K."/>
        </authorList>
    </citation>
    <scope>NUCLEOTIDE SEQUENCE [LARGE SCALE GENOMIC DNA]</scope>
    <source>
        <strain evidence="2 3">TBRC 2205</strain>
    </source>
</reference>
<gene>
    <name evidence="2" type="ORF">ACFFHU_04845</name>
</gene>
<evidence type="ECO:0008006" key="4">
    <source>
        <dbReference type="Google" id="ProtNLM"/>
    </source>
</evidence>
<keyword evidence="1" id="KW-1133">Transmembrane helix</keyword>
<dbReference type="RefSeq" id="WP_377336120.1">
    <property type="nucleotide sequence ID" value="NZ_JBHLUE010000003.1"/>
</dbReference>
<keyword evidence="1" id="KW-0472">Membrane</keyword>
<evidence type="ECO:0000256" key="1">
    <source>
        <dbReference type="SAM" id="Phobius"/>
    </source>
</evidence>
<feature type="transmembrane region" description="Helical" evidence="1">
    <location>
        <begin position="49"/>
        <end position="66"/>
    </location>
</feature>
<evidence type="ECO:0000313" key="3">
    <source>
        <dbReference type="Proteomes" id="UP001589894"/>
    </source>
</evidence>